<dbReference type="InterPro" id="IPR036388">
    <property type="entry name" value="WH-like_DNA-bd_sf"/>
</dbReference>
<evidence type="ECO:0000313" key="7">
    <source>
        <dbReference type="Proteomes" id="UP001143330"/>
    </source>
</evidence>
<dbReference type="Gene3D" id="1.10.10.10">
    <property type="entry name" value="Winged helix-like DNA-binding domain superfamily/Winged helix DNA-binding domain"/>
    <property type="match status" value="1"/>
</dbReference>
<dbReference type="GO" id="GO:0003700">
    <property type="term" value="F:DNA-binding transcription factor activity"/>
    <property type="evidence" value="ECO:0007669"/>
    <property type="project" value="InterPro"/>
</dbReference>
<evidence type="ECO:0000256" key="3">
    <source>
        <dbReference type="ARBA" id="ARBA00023125"/>
    </source>
</evidence>
<dbReference type="PANTHER" id="PTHR30537">
    <property type="entry name" value="HTH-TYPE TRANSCRIPTIONAL REGULATOR"/>
    <property type="match status" value="1"/>
</dbReference>
<evidence type="ECO:0000259" key="5">
    <source>
        <dbReference type="PROSITE" id="PS50931"/>
    </source>
</evidence>
<proteinExistence type="inferred from homology"/>
<dbReference type="Pfam" id="PF00126">
    <property type="entry name" value="HTH_1"/>
    <property type="match status" value="1"/>
</dbReference>
<evidence type="ECO:0000256" key="1">
    <source>
        <dbReference type="ARBA" id="ARBA00009437"/>
    </source>
</evidence>
<comment type="caution">
    <text evidence="6">The sequence shown here is derived from an EMBL/GenBank/DDBJ whole genome shotgun (WGS) entry which is preliminary data.</text>
</comment>
<evidence type="ECO:0000256" key="2">
    <source>
        <dbReference type="ARBA" id="ARBA00023015"/>
    </source>
</evidence>
<keyword evidence="7" id="KW-1185">Reference proteome</keyword>
<feature type="domain" description="HTH lysR-type" evidence="5">
    <location>
        <begin position="1"/>
        <end position="58"/>
    </location>
</feature>
<gene>
    <name evidence="6" type="ORF">GCM10017653_01520</name>
</gene>
<keyword evidence="3" id="KW-0238">DNA-binding</keyword>
<dbReference type="Gene3D" id="3.40.190.290">
    <property type="match status" value="1"/>
</dbReference>
<dbReference type="InterPro" id="IPR036390">
    <property type="entry name" value="WH_DNA-bd_sf"/>
</dbReference>
<accession>A0A9W6JTA7</accession>
<comment type="similarity">
    <text evidence="1">Belongs to the LysR transcriptional regulatory family.</text>
</comment>
<keyword evidence="4" id="KW-0804">Transcription</keyword>
<evidence type="ECO:0000256" key="4">
    <source>
        <dbReference type="ARBA" id="ARBA00023163"/>
    </source>
</evidence>
<dbReference type="GO" id="GO:0006351">
    <property type="term" value="P:DNA-templated transcription"/>
    <property type="evidence" value="ECO:0007669"/>
    <property type="project" value="TreeGrafter"/>
</dbReference>
<protein>
    <submittedName>
        <fullName evidence="6">LysR family transcriptional regulator</fullName>
    </submittedName>
</protein>
<dbReference type="Pfam" id="PF03466">
    <property type="entry name" value="LysR_substrate"/>
    <property type="match status" value="1"/>
</dbReference>
<dbReference type="InterPro" id="IPR005119">
    <property type="entry name" value="LysR_subst-bd"/>
</dbReference>
<name>A0A9W6JTA7_9HYPH</name>
<reference evidence="6" key="1">
    <citation type="journal article" date="2014" name="Int. J. Syst. Evol. Microbiol.">
        <title>Complete genome sequence of Corynebacterium casei LMG S-19264T (=DSM 44701T), isolated from a smear-ripened cheese.</title>
        <authorList>
            <consortium name="US DOE Joint Genome Institute (JGI-PGF)"/>
            <person name="Walter F."/>
            <person name="Albersmeier A."/>
            <person name="Kalinowski J."/>
            <person name="Ruckert C."/>
        </authorList>
    </citation>
    <scope>NUCLEOTIDE SEQUENCE</scope>
    <source>
        <strain evidence="6">VKM B-2789</strain>
    </source>
</reference>
<organism evidence="6 7">
    <name type="scientific">Ancylobacter defluvii</name>
    <dbReference type="NCBI Taxonomy" id="1282440"/>
    <lineage>
        <taxon>Bacteria</taxon>
        <taxon>Pseudomonadati</taxon>
        <taxon>Pseudomonadota</taxon>
        <taxon>Alphaproteobacteria</taxon>
        <taxon>Hyphomicrobiales</taxon>
        <taxon>Xanthobacteraceae</taxon>
        <taxon>Ancylobacter</taxon>
    </lineage>
</organism>
<dbReference type="InterPro" id="IPR000847">
    <property type="entry name" value="LysR_HTH_N"/>
</dbReference>
<dbReference type="Proteomes" id="UP001143330">
    <property type="component" value="Unassembled WGS sequence"/>
</dbReference>
<dbReference type="InterPro" id="IPR058163">
    <property type="entry name" value="LysR-type_TF_proteobact-type"/>
</dbReference>
<dbReference type="SUPFAM" id="SSF46785">
    <property type="entry name" value="Winged helix' DNA-binding domain"/>
    <property type="match status" value="1"/>
</dbReference>
<dbReference type="SUPFAM" id="SSF53850">
    <property type="entry name" value="Periplasmic binding protein-like II"/>
    <property type="match status" value="1"/>
</dbReference>
<keyword evidence="2" id="KW-0805">Transcription regulation</keyword>
<dbReference type="AlphaFoldDB" id="A0A9W6JTA7"/>
<reference evidence="6" key="2">
    <citation type="submission" date="2023-01" db="EMBL/GenBank/DDBJ databases">
        <authorList>
            <person name="Sun Q."/>
            <person name="Evtushenko L."/>
        </authorList>
    </citation>
    <scope>NUCLEOTIDE SEQUENCE</scope>
    <source>
        <strain evidence="6">VKM B-2789</strain>
    </source>
</reference>
<dbReference type="PROSITE" id="PS50931">
    <property type="entry name" value="HTH_LYSR"/>
    <property type="match status" value="1"/>
</dbReference>
<dbReference type="RefSeq" id="WP_213362532.1">
    <property type="nucleotide sequence ID" value="NZ_BSFM01000001.1"/>
</dbReference>
<sequence>MDFAALAVLVETASAGSLAGAARRLRLSPMNATRLLAGLEKELGVRLVHRTTRALSLTDDGLSFLPHAEALLEERAAALASVRGRQDGASGLLRLSASLAFGRQVVAPLVAAFMAAHPRVTIDLQLSDSLVDIVAEGLDLAIRIAPLDDSSLIAQRLADNPRRLVAAPAYLDRHGMPATLAELARHECLTVSAAPHWSFRVGGAIRRVKVAGRFSANSIDAIHEACRGGLGIANLSDWNLHDDVARGLLRPIPLADAEPEPLAIWAVYPTRRLVPAKVRLFIEALARRLKAEAAERPGHARLPDG</sequence>
<dbReference type="PANTHER" id="PTHR30537:SF5">
    <property type="entry name" value="HTH-TYPE TRANSCRIPTIONAL ACTIVATOR TTDR-RELATED"/>
    <property type="match status" value="1"/>
</dbReference>
<dbReference type="EMBL" id="BSFM01000001">
    <property type="protein sequence ID" value="GLK82083.1"/>
    <property type="molecule type" value="Genomic_DNA"/>
</dbReference>
<dbReference type="FunFam" id="3.40.190.290:FF:000001">
    <property type="entry name" value="Transcriptional regulator, LysR family"/>
    <property type="match status" value="1"/>
</dbReference>
<evidence type="ECO:0000313" key="6">
    <source>
        <dbReference type="EMBL" id="GLK82083.1"/>
    </source>
</evidence>
<dbReference type="GO" id="GO:0043565">
    <property type="term" value="F:sequence-specific DNA binding"/>
    <property type="evidence" value="ECO:0007669"/>
    <property type="project" value="TreeGrafter"/>
</dbReference>
<dbReference type="CDD" id="cd08422">
    <property type="entry name" value="PBP2_CrgA_like"/>
    <property type="match status" value="1"/>
</dbReference>